<dbReference type="GO" id="GO:0008083">
    <property type="term" value="F:growth factor activity"/>
    <property type="evidence" value="ECO:0007669"/>
    <property type="project" value="UniProtKB-KW"/>
</dbReference>
<evidence type="ECO:0000313" key="11">
    <source>
        <dbReference type="Proteomes" id="UP000694403"/>
    </source>
</evidence>
<dbReference type="InterPro" id="IPR015615">
    <property type="entry name" value="TGF-beta-rel"/>
</dbReference>
<sequence length="383" mass="43271">MARVCCKYRPKLHSFRCLPYCTMPGSMRDFRCATTCLLLLLSGVELRPHGWAESRRQLQTIQRGILDRLGLQQPPVPRQRLDPDGVRRAHQLYREQLSQLRGNRSREESRVPAPPRTLHLLTPKLERRPDASAGSCCYNLVLSRTEAFQQALSVTRAELRLFQQALSAHDVSRLNVSWPSRVTIYGLPEPGQRSGHPKLLHSYALDALTLSLDLGAAVRRWAASTEQRLHLQLVFAADISAFLATNRTSQGAETLNLEVETQEYLGSRPRKARALEEECKKSDGKCCLKSLKVSFHDIGWSDWVIAPNSYYMKFCEGSCPHNYKPASMHAQIKARMHTLSKETPAPCCVPAGYDPMVLMHYNSDGRLVSTLFEDMIVTKCHCA</sequence>
<evidence type="ECO:0000313" key="10">
    <source>
        <dbReference type="Ensembl" id="ENSCSRP00000004068.1"/>
    </source>
</evidence>
<dbReference type="InterPro" id="IPR017948">
    <property type="entry name" value="TGFb_CS"/>
</dbReference>
<comment type="subcellular location">
    <subcellularLocation>
        <location evidence="1">Secreted</location>
    </subcellularLocation>
</comment>
<dbReference type="PROSITE" id="PS00250">
    <property type="entry name" value="TGF_BETA_1"/>
    <property type="match status" value="1"/>
</dbReference>
<dbReference type="AlphaFoldDB" id="A0A8C3XJK0"/>
<evidence type="ECO:0000259" key="9">
    <source>
        <dbReference type="PROSITE" id="PS51362"/>
    </source>
</evidence>
<evidence type="ECO:0000256" key="5">
    <source>
        <dbReference type="ARBA" id="ARBA00023030"/>
    </source>
</evidence>
<dbReference type="Proteomes" id="UP000694403">
    <property type="component" value="Unplaced"/>
</dbReference>
<evidence type="ECO:0000256" key="3">
    <source>
        <dbReference type="ARBA" id="ARBA00022525"/>
    </source>
</evidence>
<accession>A0A8C3XJK0</accession>
<proteinExistence type="inferred from homology"/>
<dbReference type="PANTHER" id="PTHR11848:SF78">
    <property type="entry name" value="GROWTH_DIFFERENTIATION FACTOR 15"/>
    <property type="match status" value="1"/>
</dbReference>
<keyword evidence="4" id="KW-0732">Signal</keyword>
<reference evidence="10" key="2">
    <citation type="submission" date="2025-09" db="UniProtKB">
        <authorList>
            <consortium name="Ensembl"/>
        </authorList>
    </citation>
    <scope>IDENTIFICATION</scope>
</reference>
<keyword evidence="6" id="KW-1015">Disulfide bond</keyword>
<dbReference type="FunFam" id="2.10.90.10:FF:000012">
    <property type="entry name" value="Growth/differentiation factor 9 (Predicted)"/>
    <property type="match status" value="1"/>
</dbReference>
<dbReference type="InterPro" id="IPR029034">
    <property type="entry name" value="Cystine-knot_cytokine"/>
</dbReference>
<dbReference type="SUPFAM" id="SSF57501">
    <property type="entry name" value="Cystine-knot cytokines"/>
    <property type="match status" value="1"/>
</dbReference>
<evidence type="ECO:0000256" key="6">
    <source>
        <dbReference type="ARBA" id="ARBA00023157"/>
    </source>
</evidence>
<evidence type="ECO:0000256" key="2">
    <source>
        <dbReference type="ARBA" id="ARBA00006656"/>
    </source>
</evidence>
<dbReference type="SMART" id="SM00204">
    <property type="entry name" value="TGFB"/>
    <property type="match status" value="1"/>
</dbReference>
<dbReference type="Pfam" id="PF00019">
    <property type="entry name" value="TGF_beta"/>
    <property type="match status" value="1"/>
</dbReference>
<dbReference type="PANTHER" id="PTHR11848">
    <property type="entry name" value="TGF-BETA FAMILY"/>
    <property type="match status" value="1"/>
</dbReference>
<dbReference type="GO" id="GO:0005125">
    <property type="term" value="F:cytokine activity"/>
    <property type="evidence" value="ECO:0007669"/>
    <property type="project" value="TreeGrafter"/>
</dbReference>
<dbReference type="Ensembl" id="ENSCSRT00000004202.1">
    <property type="protein sequence ID" value="ENSCSRP00000004068.1"/>
    <property type="gene ID" value="ENSCSRG00000003108.1"/>
</dbReference>
<feature type="domain" description="TGF-beta family profile" evidence="9">
    <location>
        <begin position="268"/>
        <end position="383"/>
    </location>
</feature>
<name>A0A8C3XJK0_CHESE</name>
<keyword evidence="7" id="KW-0325">Glycoprotein</keyword>
<evidence type="ECO:0000256" key="8">
    <source>
        <dbReference type="RuleBase" id="RU000354"/>
    </source>
</evidence>
<dbReference type="Gene3D" id="2.60.120.970">
    <property type="match status" value="1"/>
</dbReference>
<comment type="similarity">
    <text evidence="2 8">Belongs to the TGF-beta family.</text>
</comment>
<keyword evidence="11" id="KW-1185">Reference proteome</keyword>
<dbReference type="InterPro" id="IPR001839">
    <property type="entry name" value="TGF-b_C"/>
</dbReference>
<keyword evidence="3" id="KW-0964">Secreted</keyword>
<dbReference type="CDD" id="cd19376">
    <property type="entry name" value="TGF_beta_GDF15"/>
    <property type="match status" value="1"/>
</dbReference>
<protein>
    <recommendedName>
        <fullName evidence="9">TGF-beta family profile domain-containing protein</fullName>
    </recommendedName>
</protein>
<reference evidence="10" key="1">
    <citation type="submission" date="2025-08" db="UniProtKB">
        <authorList>
            <consortium name="Ensembl"/>
        </authorList>
    </citation>
    <scope>IDENTIFICATION</scope>
</reference>
<evidence type="ECO:0000256" key="7">
    <source>
        <dbReference type="ARBA" id="ARBA00023180"/>
    </source>
</evidence>
<evidence type="ECO:0000256" key="1">
    <source>
        <dbReference type="ARBA" id="ARBA00004613"/>
    </source>
</evidence>
<dbReference type="PROSITE" id="PS51362">
    <property type="entry name" value="TGF_BETA_2"/>
    <property type="match status" value="1"/>
</dbReference>
<dbReference type="GO" id="GO:0005615">
    <property type="term" value="C:extracellular space"/>
    <property type="evidence" value="ECO:0007669"/>
    <property type="project" value="TreeGrafter"/>
</dbReference>
<evidence type="ECO:0000256" key="4">
    <source>
        <dbReference type="ARBA" id="ARBA00022729"/>
    </source>
</evidence>
<organism evidence="10 11">
    <name type="scientific">Chelydra serpentina</name>
    <name type="common">Snapping turtle</name>
    <name type="synonym">Testudo serpentina</name>
    <dbReference type="NCBI Taxonomy" id="8475"/>
    <lineage>
        <taxon>Eukaryota</taxon>
        <taxon>Metazoa</taxon>
        <taxon>Chordata</taxon>
        <taxon>Craniata</taxon>
        <taxon>Vertebrata</taxon>
        <taxon>Euteleostomi</taxon>
        <taxon>Archelosauria</taxon>
        <taxon>Testudinata</taxon>
        <taxon>Testudines</taxon>
        <taxon>Cryptodira</taxon>
        <taxon>Durocryptodira</taxon>
        <taxon>Americhelydia</taxon>
        <taxon>Chelydroidea</taxon>
        <taxon>Chelydridae</taxon>
        <taxon>Chelydra</taxon>
    </lineage>
</organism>
<dbReference type="Gene3D" id="2.10.90.10">
    <property type="entry name" value="Cystine-knot cytokines"/>
    <property type="match status" value="1"/>
</dbReference>
<keyword evidence="5 8" id="KW-0339">Growth factor</keyword>